<dbReference type="Proteomes" id="UP000549394">
    <property type="component" value="Unassembled WGS sequence"/>
</dbReference>
<evidence type="ECO:0000313" key="1">
    <source>
        <dbReference type="EMBL" id="CAD5126491.1"/>
    </source>
</evidence>
<gene>
    <name evidence="1" type="ORF">DGYR_LOCUS13733</name>
</gene>
<reference evidence="1 2" key="1">
    <citation type="submission" date="2020-08" db="EMBL/GenBank/DDBJ databases">
        <authorList>
            <person name="Hejnol A."/>
        </authorList>
    </citation>
    <scope>NUCLEOTIDE SEQUENCE [LARGE SCALE GENOMIC DNA]</scope>
</reference>
<dbReference type="AlphaFoldDB" id="A0A7I8WE82"/>
<keyword evidence="2" id="KW-1185">Reference proteome</keyword>
<evidence type="ECO:0000313" key="2">
    <source>
        <dbReference type="Proteomes" id="UP000549394"/>
    </source>
</evidence>
<protein>
    <submittedName>
        <fullName evidence="1">Uncharacterized protein</fullName>
    </submittedName>
</protein>
<sequence>MAKNPEKMSATKKLETINRCMGHTKRGLENGCYTKGLIKIRCFTAEKLLDEWQDSFTEEMEDQVAETRRKIKKYLKVVEKDYSSKVKHPQGMNMSDDIDKGDVEADIKNICILAQQKHGSRDKKDE</sequence>
<accession>A0A7I8WE82</accession>
<comment type="caution">
    <text evidence="1">The sequence shown here is derived from an EMBL/GenBank/DDBJ whole genome shotgun (WGS) entry which is preliminary data.</text>
</comment>
<proteinExistence type="predicted"/>
<organism evidence="1 2">
    <name type="scientific">Dimorphilus gyrociliatus</name>
    <dbReference type="NCBI Taxonomy" id="2664684"/>
    <lineage>
        <taxon>Eukaryota</taxon>
        <taxon>Metazoa</taxon>
        <taxon>Spiralia</taxon>
        <taxon>Lophotrochozoa</taxon>
        <taxon>Annelida</taxon>
        <taxon>Polychaeta</taxon>
        <taxon>Polychaeta incertae sedis</taxon>
        <taxon>Dinophilidae</taxon>
        <taxon>Dimorphilus</taxon>
    </lineage>
</organism>
<dbReference type="EMBL" id="CAJFCJ010000053">
    <property type="protein sequence ID" value="CAD5126491.1"/>
    <property type="molecule type" value="Genomic_DNA"/>
</dbReference>
<name>A0A7I8WE82_9ANNE</name>